<comment type="catalytic activity">
    <reaction evidence="7">
        <text>a peptidoglycan chain = a peptidoglycan chain with N-acetyl-1,6-anhydromuramyl-[peptide] at the reducing end + a peptidoglycan chain with N-acetylglucosamine at the non-reducing end.</text>
        <dbReference type="EC" id="4.2.2.29"/>
    </reaction>
</comment>
<evidence type="ECO:0000256" key="2">
    <source>
        <dbReference type="ARBA" id="ARBA00022692"/>
    </source>
</evidence>
<protein>
    <recommendedName>
        <fullName evidence="7">Endolytic murein transglycosylase</fullName>
        <ecNumber evidence="7">4.2.2.29</ecNumber>
    </recommendedName>
    <alternativeName>
        <fullName evidence="7">Peptidoglycan lytic transglycosylase</fullName>
    </alternativeName>
    <alternativeName>
        <fullName evidence="7">Peptidoglycan polymerization terminase</fullName>
    </alternativeName>
</protein>
<comment type="similarity">
    <text evidence="7">Belongs to the transglycosylase MltG family.</text>
</comment>
<comment type="subcellular location">
    <subcellularLocation>
        <location evidence="7">Cell membrane</location>
        <topology evidence="7">Single-pass membrane protein</topology>
    </subcellularLocation>
</comment>
<dbReference type="EMBL" id="JANSKA010000002">
    <property type="protein sequence ID" value="MCR9036038.1"/>
    <property type="molecule type" value="Genomic_DNA"/>
</dbReference>
<feature type="region of interest" description="Disordered" evidence="8">
    <location>
        <begin position="1"/>
        <end position="115"/>
    </location>
</feature>
<keyword evidence="1 7" id="KW-1003">Cell membrane</keyword>
<evidence type="ECO:0000256" key="3">
    <source>
        <dbReference type="ARBA" id="ARBA00022989"/>
    </source>
</evidence>
<dbReference type="NCBIfam" id="TIGR00247">
    <property type="entry name" value="endolytic transglycosylase MltG"/>
    <property type="match status" value="1"/>
</dbReference>
<keyword evidence="4 7" id="KW-0472">Membrane</keyword>
<organism evidence="9 10">
    <name type="scientific">Tractidigestivibacter montrealensis</name>
    <dbReference type="NCBI Taxonomy" id="2972466"/>
    <lineage>
        <taxon>Bacteria</taxon>
        <taxon>Bacillati</taxon>
        <taxon>Actinomycetota</taxon>
        <taxon>Coriobacteriia</taxon>
        <taxon>Coriobacteriales</taxon>
        <taxon>Atopobiaceae</taxon>
        <taxon>Tractidigestivibacter</taxon>
    </lineage>
</organism>
<keyword evidence="6 7" id="KW-0961">Cell wall biogenesis/degradation</keyword>
<sequence>MPTNNQNNERPHRRAAHFRTPDATQQGTDGAPRTQAQAASVQGRPTGHAGASSHLASARHAGPAAGHRMGSPTPGSTGAIGGTTSHLSARTAAATRRARNQSPQRRGSSGGRGNGPKGIAVVVAVLAGVAVFVALFFVLVLPRLTQGSSSNEPQVAAGQEVEVTIPDGSSTASIASILQQAGVISDTSGFVQEVQKQNAEQKLKSGTYSLLTGSTTTNVIDQLVAGPNSTASTLQVPEGYTVAQVASLVEEKFGISSSDFIAQAKASNYVADYPFLSEAANDSLEGFLFPKTYDFAGQTVTADSIIRAMLSQYQAEVSTLGLDAARQTLQSRYGVSFTNYDILTMASIIEKEALTDDDRSLISSVFYNRIATSMPLQSDATLAYTLGREVTADDLTQDDPYNTYTNMGLTPTPICNPGLASLTAAANPQDTGYYYFYITSSVHAFSETYEQHQQVIAQNSGA</sequence>
<dbReference type="PANTHER" id="PTHR30518">
    <property type="entry name" value="ENDOLYTIC MUREIN TRANSGLYCOSYLASE"/>
    <property type="match status" value="1"/>
</dbReference>
<reference evidence="9 10" key="1">
    <citation type="submission" date="2022-08" db="EMBL/GenBank/DDBJ databases">
        <title>Tractidigestivibacter montrealensis type strain KD21.</title>
        <authorList>
            <person name="Diop K."/>
            <person name="Richard C."/>
            <person name="Routy B."/>
        </authorList>
    </citation>
    <scope>NUCLEOTIDE SEQUENCE [LARGE SCALE GENOMIC DNA]</scope>
    <source>
        <strain evidence="9 10">KD21</strain>
    </source>
</reference>
<dbReference type="CDD" id="cd08010">
    <property type="entry name" value="MltG_like"/>
    <property type="match status" value="1"/>
</dbReference>
<dbReference type="Pfam" id="PF02618">
    <property type="entry name" value="YceG"/>
    <property type="match status" value="1"/>
</dbReference>
<evidence type="ECO:0000313" key="9">
    <source>
        <dbReference type="EMBL" id="MCR9036038.1"/>
    </source>
</evidence>
<keyword evidence="3 7" id="KW-1133">Transmembrane helix</keyword>
<accession>A0ABT1Z757</accession>
<comment type="caution">
    <text evidence="9">The sequence shown here is derived from an EMBL/GenBank/DDBJ whole genome shotgun (WGS) entry which is preliminary data.</text>
</comment>
<keyword evidence="10" id="KW-1185">Reference proteome</keyword>
<dbReference type="HAMAP" id="MF_02065">
    <property type="entry name" value="MltG"/>
    <property type="match status" value="1"/>
</dbReference>
<dbReference type="RefSeq" id="WP_258498726.1">
    <property type="nucleotide sequence ID" value="NZ_JANSKA010000002.1"/>
</dbReference>
<dbReference type="Gene3D" id="3.30.1490.480">
    <property type="entry name" value="Endolytic murein transglycosylase"/>
    <property type="match status" value="1"/>
</dbReference>
<evidence type="ECO:0000313" key="10">
    <source>
        <dbReference type="Proteomes" id="UP001204320"/>
    </source>
</evidence>
<dbReference type="EC" id="4.2.2.29" evidence="7"/>
<feature type="transmembrane region" description="Helical" evidence="7">
    <location>
        <begin position="119"/>
        <end position="141"/>
    </location>
</feature>
<evidence type="ECO:0000256" key="1">
    <source>
        <dbReference type="ARBA" id="ARBA00022475"/>
    </source>
</evidence>
<comment type="function">
    <text evidence="7">Functions as a peptidoglycan terminase that cleaves nascent peptidoglycan strands endolytically to terminate their elongation.</text>
</comment>
<feature type="compositionally biased region" description="Polar residues" evidence="8">
    <location>
        <begin position="22"/>
        <end position="40"/>
    </location>
</feature>
<keyword evidence="5 7" id="KW-0456">Lyase</keyword>
<dbReference type="Proteomes" id="UP001204320">
    <property type="component" value="Unassembled WGS sequence"/>
</dbReference>
<keyword evidence="2 7" id="KW-0812">Transmembrane</keyword>
<evidence type="ECO:0000256" key="6">
    <source>
        <dbReference type="ARBA" id="ARBA00023316"/>
    </source>
</evidence>
<evidence type="ECO:0000256" key="4">
    <source>
        <dbReference type="ARBA" id="ARBA00023136"/>
    </source>
</evidence>
<dbReference type="InterPro" id="IPR003770">
    <property type="entry name" value="MLTG-like"/>
</dbReference>
<dbReference type="PANTHER" id="PTHR30518:SF2">
    <property type="entry name" value="ENDOLYTIC MUREIN TRANSGLYCOSYLASE"/>
    <property type="match status" value="1"/>
</dbReference>
<evidence type="ECO:0000256" key="5">
    <source>
        <dbReference type="ARBA" id="ARBA00023239"/>
    </source>
</evidence>
<feature type="compositionally biased region" description="Low complexity" evidence="8">
    <location>
        <begin position="89"/>
        <end position="107"/>
    </location>
</feature>
<feature type="compositionally biased region" description="Low complexity" evidence="8">
    <location>
        <begin position="47"/>
        <end position="62"/>
    </location>
</feature>
<evidence type="ECO:0000256" key="8">
    <source>
        <dbReference type="SAM" id="MobiDB-lite"/>
    </source>
</evidence>
<evidence type="ECO:0000256" key="7">
    <source>
        <dbReference type="HAMAP-Rule" id="MF_02065"/>
    </source>
</evidence>
<gene>
    <name evidence="7 9" type="primary">mltG</name>
    <name evidence="9" type="ORF">NVS32_03630</name>
</gene>
<proteinExistence type="inferred from homology"/>
<feature type="site" description="Important for catalytic activity" evidence="7">
    <location>
        <position position="352"/>
    </location>
</feature>
<name>A0ABT1Z757_9ACTN</name>